<keyword evidence="2" id="KW-1185">Reference proteome</keyword>
<name>A0ABR0AH49_9CRUS</name>
<accession>A0ABR0AH49</accession>
<dbReference type="Proteomes" id="UP001234178">
    <property type="component" value="Unassembled WGS sequence"/>
</dbReference>
<comment type="caution">
    <text evidence="1">The sequence shown here is derived from an EMBL/GenBank/DDBJ whole genome shotgun (WGS) entry which is preliminary data.</text>
</comment>
<organism evidence="1 2">
    <name type="scientific">Daphnia magna</name>
    <dbReference type="NCBI Taxonomy" id="35525"/>
    <lineage>
        <taxon>Eukaryota</taxon>
        <taxon>Metazoa</taxon>
        <taxon>Ecdysozoa</taxon>
        <taxon>Arthropoda</taxon>
        <taxon>Crustacea</taxon>
        <taxon>Branchiopoda</taxon>
        <taxon>Diplostraca</taxon>
        <taxon>Cladocera</taxon>
        <taxon>Anomopoda</taxon>
        <taxon>Daphniidae</taxon>
        <taxon>Daphnia</taxon>
    </lineage>
</organism>
<reference evidence="1 2" key="1">
    <citation type="journal article" date="2023" name="Nucleic Acids Res.">
        <title>The hologenome of Daphnia magna reveals possible DNA methylation and microbiome-mediated evolution of the host genome.</title>
        <authorList>
            <person name="Chaturvedi A."/>
            <person name="Li X."/>
            <person name="Dhandapani V."/>
            <person name="Marshall H."/>
            <person name="Kissane S."/>
            <person name="Cuenca-Cambronero M."/>
            <person name="Asole G."/>
            <person name="Calvet F."/>
            <person name="Ruiz-Romero M."/>
            <person name="Marangio P."/>
            <person name="Guigo R."/>
            <person name="Rago D."/>
            <person name="Mirbahai L."/>
            <person name="Eastwood N."/>
            <person name="Colbourne J.K."/>
            <person name="Zhou J."/>
            <person name="Mallon E."/>
            <person name="Orsini L."/>
        </authorList>
    </citation>
    <scope>NUCLEOTIDE SEQUENCE [LARGE SCALE GENOMIC DNA]</scope>
    <source>
        <strain evidence="1">LRV0_1</strain>
    </source>
</reference>
<proteinExistence type="predicted"/>
<dbReference type="EMBL" id="JAOYFB010000037">
    <property type="protein sequence ID" value="KAK4024454.1"/>
    <property type="molecule type" value="Genomic_DNA"/>
</dbReference>
<gene>
    <name evidence="1" type="ORF">OUZ56_009877</name>
</gene>
<evidence type="ECO:0000313" key="1">
    <source>
        <dbReference type="EMBL" id="KAK4024454.1"/>
    </source>
</evidence>
<sequence>MDLTQLAALQAASARLTAAQTAVHNATTDVTQAKVALHVAQGKQQQAIDVVNSMMTKPTKSFKLNGQPPPRDIEADKETFSIWETRWNLYIKLSTIDEAYQPASGREEYKATQLLACI</sequence>
<protein>
    <submittedName>
        <fullName evidence="1">Uncharacterized protein</fullName>
    </submittedName>
</protein>
<evidence type="ECO:0000313" key="2">
    <source>
        <dbReference type="Proteomes" id="UP001234178"/>
    </source>
</evidence>